<dbReference type="PROSITE" id="PS51194">
    <property type="entry name" value="HELICASE_CTER"/>
    <property type="match status" value="1"/>
</dbReference>
<comment type="subcellular location">
    <subcellularLocation>
        <location evidence="1">Cytoplasm</location>
    </subcellularLocation>
</comment>
<dbReference type="Gene3D" id="1.20.120.1080">
    <property type="match status" value="1"/>
</dbReference>
<dbReference type="PROSITE" id="PS51192">
    <property type="entry name" value="HELICASE_ATP_BIND_1"/>
    <property type="match status" value="1"/>
</dbReference>
<evidence type="ECO:0000256" key="1">
    <source>
        <dbReference type="ARBA" id="ARBA00004496"/>
    </source>
</evidence>
<dbReference type="SMART" id="SM00847">
    <property type="entry name" value="HA2"/>
    <property type="match status" value="1"/>
</dbReference>
<feature type="compositionally biased region" description="Basic and acidic residues" evidence="16">
    <location>
        <begin position="31"/>
        <end position="48"/>
    </location>
</feature>
<dbReference type="Pfam" id="PF00270">
    <property type="entry name" value="DEAD"/>
    <property type="match status" value="1"/>
</dbReference>
<evidence type="ECO:0000256" key="9">
    <source>
        <dbReference type="ARBA" id="ARBA00022801"/>
    </source>
</evidence>
<dbReference type="GO" id="GO:0031047">
    <property type="term" value="P:regulatory ncRNA-mediated gene silencing"/>
    <property type="evidence" value="ECO:0007669"/>
    <property type="project" value="UniProtKB-KW"/>
</dbReference>
<keyword evidence="20" id="KW-1185">Reference proteome</keyword>
<dbReference type="Pfam" id="PF00567">
    <property type="entry name" value="TUDOR"/>
    <property type="match status" value="1"/>
</dbReference>
<comment type="catalytic activity">
    <reaction evidence="15">
        <text>ATP + H2O = ADP + phosphate + H(+)</text>
        <dbReference type="Rhea" id="RHEA:13065"/>
        <dbReference type="ChEBI" id="CHEBI:15377"/>
        <dbReference type="ChEBI" id="CHEBI:15378"/>
        <dbReference type="ChEBI" id="CHEBI:30616"/>
        <dbReference type="ChEBI" id="CHEBI:43474"/>
        <dbReference type="ChEBI" id="CHEBI:456216"/>
        <dbReference type="EC" id="3.6.4.13"/>
    </reaction>
</comment>
<dbReference type="InterPro" id="IPR035437">
    <property type="entry name" value="SNase_OB-fold_sf"/>
</dbReference>
<sequence>MDELRGFYLNPRPSSSQKTKLRGPLTGGLRIVKDDENSDLNRKEEHRHSVMSTNGTEYAREVKERETELYLRNELDREQHESVSGGMESLERLSSWGASIQNIGELTEEAMTEVYNKYSFQMKEDTNNLAINEYKQQILDRIHGFPVVIVEGPTGCGKTTQVPQWILDDCYQSRKPCKIVVTQPRRIAAISIARRVAQERGWDVGGVVGYQVGLDAHTSSDTRISYVTTGILLQKLVGSKTMNEYTHVILDEVHERGQEMDFLLLIVKRLLYTVSPAVKVVLMSATFNRKTFADYFMIPTPRGLQMSSCIKVEKNDPMFSVKVFYLNHLTKFGSVLQQSLPKNDEPFIAPEMHHLVVKLLNAFEHIDTQEDHYTDRDQADLPSVLIFLPGIHEIEDLYACLTDLDLREKVAGPECRSYQWFVLPLHSTITADEQARVFQRVQPGYRKIILATNIAESSITVPDIKYVIDYCLMKVMVADAETSFTSLRLAWASKTNCEQRKGRAGRVRDGRVYRLVNEKFYEGLQQECPPEIIRCPLERLVLLAKLLDMGPPTDVLALAMDPPDITNIQRTILVLKEIGALKKTVDDEWSNIDGDLTYLGRVAARLPVNVKLSKLIMLGYIYGCLEEAVIMASAMSVKNPFSSPFRERLNAYNSKLTWADGSTSDCIAFLNVYKVWSHLRQQQYFRAAGQSEAQWARRFYVQARALRELDELARDMRKRLAALGIDPPNGKSPWNKHELALLYKIIIAGAFYPQYFVQVSQDESRERDAVRILGGLDPRNTVYLKNFPDGQPGEVYAAAIKKAVFKHISDEPRVTFDKNSRKVYLTFADGQEAKNGKQNSGDPTIPGQVVLPVYKAVKARQLRIDIRIPMLPLEKALQLAESFAEDKMSLDLERLVPRLPEIDDTHFPLKISQLTSISKFWVQYGDESTASELRAIKSALNQSPLIAHTDALVPGDILAAPYADGGTTEICRVRILGLLPRDMVEVMYIDYGSVGRVHSCNVRALPVGAARACPPLAMRCRLAALAPSPLLDAHGAYTPAATHAFTQLACRGRLLAKVYSVVHGVVAIDLLADGGALNVNDELIKRGYAIRCEESYESKLNHDIRENAIDLNLAQKRAYNREQMEMAYYQLTEIKPPSAKDCDSDVCLKGPHSPLETTVHNLMYGSRDKPVVIEWNSVNSVLLDTEPQEKYERMLVAADVGCDEGLTRLTLRHTTLMPNIPGLPAIIALLFCPVAELRRNTACSRYVSALCGLGSTETGQPYLPEHDLLIEIDADLTVDDIGLINHIRHLMDYMMYCGDGQELPTVDDEFRPQVPRLIRKDLMDLLMKRRTHRAAEFVPRAWEWRSVAEHELLEISEPDMVQRAVVYPLHAPMELYPMCRDKLLELKRENDQLKLLVGRTPISSSAELTCKLCNTKPMPLHAMRIHLYSNAHREKEEDFRSLQS</sequence>
<dbReference type="GO" id="GO:0051321">
    <property type="term" value="P:meiotic cell cycle"/>
    <property type="evidence" value="ECO:0007669"/>
    <property type="project" value="UniProtKB-KW"/>
</dbReference>
<comment type="similarity">
    <text evidence="2">Belongs to the DEAD box helicase family. DEAH subfamily.</text>
</comment>
<evidence type="ECO:0000256" key="4">
    <source>
        <dbReference type="ARBA" id="ARBA00013352"/>
    </source>
</evidence>
<keyword evidence="6" id="KW-0963">Cytoplasm</keyword>
<feature type="domain" description="Helicase C-terminal" evidence="18">
    <location>
        <begin position="358"/>
        <end position="548"/>
    </location>
</feature>
<gene>
    <name evidence="19" type="ORF">PYW07_007926</name>
</gene>
<dbReference type="Gene3D" id="2.40.50.90">
    <property type="match status" value="1"/>
</dbReference>
<dbReference type="SMART" id="SM00333">
    <property type="entry name" value="TUDOR"/>
    <property type="match status" value="1"/>
</dbReference>
<dbReference type="InterPro" id="IPR027417">
    <property type="entry name" value="P-loop_NTPase"/>
</dbReference>
<keyword evidence="11" id="KW-0067">ATP-binding</keyword>
<evidence type="ECO:0000256" key="2">
    <source>
        <dbReference type="ARBA" id="ARBA00008792"/>
    </source>
</evidence>
<dbReference type="PANTHER" id="PTHR18934">
    <property type="entry name" value="ATP-DEPENDENT RNA HELICASE"/>
    <property type="match status" value="1"/>
</dbReference>
<accession>A0AAD8DU83</accession>
<evidence type="ECO:0000256" key="7">
    <source>
        <dbReference type="ARBA" id="ARBA00022741"/>
    </source>
</evidence>
<organism evidence="19 20">
    <name type="scientific">Mythimna separata</name>
    <name type="common">Oriental armyworm</name>
    <name type="synonym">Pseudaletia separata</name>
    <dbReference type="NCBI Taxonomy" id="271217"/>
    <lineage>
        <taxon>Eukaryota</taxon>
        <taxon>Metazoa</taxon>
        <taxon>Ecdysozoa</taxon>
        <taxon>Arthropoda</taxon>
        <taxon>Hexapoda</taxon>
        <taxon>Insecta</taxon>
        <taxon>Pterygota</taxon>
        <taxon>Neoptera</taxon>
        <taxon>Endopterygota</taxon>
        <taxon>Lepidoptera</taxon>
        <taxon>Glossata</taxon>
        <taxon>Ditrysia</taxon>
        <taxon>Noctuoidea</taxon>
        <taxon>Noctuidae</taxon>
        <taxon>Noctuinae</taxon>
        <taxon>Hadenini</taxon>
        <taxon>Mythimna</taxon>
    </lineage>
</organism>
<dbReference type="SUPFAM" id="SSF63748">
    <property type="entry name" value="Tudor/PWWP/MBT"/>
    <property type="match status" value="1"/>
</dbReference>
<keyword evidence="8" id="KW-0221">Differentiation</keyword>
<reference evidence="19" key="1">
    <citation type="submission" date="2023-03" db="EMBL/GenBank/DDBJ databases">
        <title>Chromosome-level genomes of two armyworms, Mythimna separata and Mythimna loreyi, provide insights into the biosynthesis and reception of sex pheromones.</title>
        <authorList>
            <person name="Zhao H."/>
        </authorList>
    </citation>
    <scope>NUCLEOTIDE SEQUENCE</scope>
    <source>
        <strain evidence="19">BeijingLab</strain>
        <tissue evidence="19">Pupa</tissue>
    </source>
</reference>
<feature type="region of interest" description="Disordered" evidence="16">
    <location>
        <begin position="1"/>
        <end position="50"/>
    </location>
</feature>
<evidence type="ECO:0000256" key="16">
    <source>
        <dbReference type="SAM" id="MobiDB-lite"/>
    </source>
</evidence>
<dbReference type="GO" id="GO:0003723">
    <property type="term" value="F:RNA binding"/>
    <property type="evidence" value="ECO:0007669"/>
    <property type="project" value="TreeGrafter"/>
</dbReference>
<keyword evidence="14" id="KW-0469">Meiosis</keyword>
<dbReference type="Gene3D" id="2.30.30.140">
    <property type="match status" value="1"/>
</dbReference>
<dbReference type="GO" id="GO:0030154">
    <property type="term" value="P:cell differentiation"/>
    <property type="evidence" value="ECO:0007669"/>
    <property type="project" value="UniProtKB-KW"/>
</dbReference>
<name>A0AAD8DU83_MYTSE</name>
<evidence type="ECO:0000259" key="17">
    <source>
        <dbReference type="PROSITE" id="PS51192"/>
    </source>
</evidence>
<evidence type="ECO:0000256" key="6">
    <source>
        <dbReference type="ARBA" id="ARBA00022490"/>
    </source>
</evidence>
<evidence type="ECO:0000256" key="5">
    <source>
        <dbReference type="ARBA" id="ARBA00022473"/>
    </source>
</evidence>
<dbReference type="InterPro" id="IPR001650">
    <property type="entry name" value="Helicase_C-like"/>
</dbReference>
<evidence type="ECO:0000256" key="8">
    <source>
        <dbReference type="ARBA" id="ARBA00022782"/>
    </source>
</evidence>
<dbReference type="GO" id="GO:0016787">
    <property type="term" value="F:hydrolase activity"/>
    <property type="evidence" value="ECO:0007669"/>
    <property type="project" value="UniProtKB-KW"/>
</dbReference>
<evidence type="ECO:0000256" key="12">
    <source>
        <dbReference type="ARBA" id="ARBA00022871"/>
    </source>
</evidence>
<dbReference type="GO" id="GO:0003724">
    <property type="term" value="F:RNA helicase activity"/>
    <property type="evidence" value="ECO:0007669"/>
    <property type="project" value="UniProtKB-EC"/>
</dbReference>
<dbReference type="Proteomes" id="UP001231518">
    <property type="component" value="Chromosome 20"/>
</dbReference>
<dbReference type="InterPro" id="IPR002999">
    <property type="entry name" value="Tudor"/>
</dbReference>
<protein>
    <recommendedName>
        <fullName evidence="4">Probable ATP-dependent RNA helicase spindle-E</fullName>
        <ecNumber evidence="3">3.6.4.13</ecNumber>
    </recommendedName>
</protein>
<comment type="caution">
    <text evidence="19">The sequence shown here is derived from an EMBL/GenBank/DDBJ whole genome shotgun (WGS) entry which is preliminary data.</text>
</comment>
<evidence type="ECO:0000313" key="19">
    <source>
        <dbReference type="EMBL" id="KAJ8723946.1"/>
    </source>
</evidence>
<keyword evidence="13" id="KW-0943">RNA-mediated gene silencing</keyword>
<keyword evidence="5" id="KW-0217">Developmental protein</keyword>
<dbReference type="InterPro" id="IPR007502">
    <property type="entry name" value="Helicase-assoc_dom"/>
</dbReference>
<dbReference type="EC" id="3.6.4.13" evidence="3"/>
<keyword evidence="7" id="KW-0547">Nucleotide-binding</keyword>
<evidence type="ECO:0000256" key="10">
    <source>
        <dbReference type="ARBA" id="ARBA00022806"/>
    </source>
</evidence>
<proteinExistence type="inferred from homology"/>
<evidence type="ECO:0000256" key="11">
    <source>
        <dbReference type="ARBA" id="ARBA00022840"/>
    </source>
</evidence>
<dbReference type="Gene3D" id="3.40.50.300">
    <property type="entry name" value="P-loop containing nucleotide triphosphate hydrolases"/>
    <property type="match status" value="2"/>
</dbReference>
<feature type="domain" description="Helicase ATP-binding" evidence="17">
    <location>
        <begin position="139"/>
        <end position="296"/>
    </location>
</feature>
<evidence type="ECO:0000259" key="18">
    <source>
        <dbReference type="PROSITE" id="PS51194"/>
    </source>
</evidence>
<dbReference type="InterPro" id="IPR011545">
    <property type="entry name" value="DEAD/DEAH_box_helicase_dom"/>
</dbReference>
<evidence type="ECO:0000256" key="3">
    <source>
        <dbReference type="ARBA" id="ARBA00012552"/>
    </source>
</evidence>
<dbReference type="SMART" id="SM00490">
    <property type="entry name" value="HELICc"/>
    <property type="match status" value="1"/>
</dbReference>
<dbReference type="SMART" id="SM00487">
    <property type="entry name" value="DEXDc"/>
    <property type="match status" value="1"/>
</dbReference>
<dbReference type="GO" id="GO:0005524">
    <property type="term" value="F:ATP binding"/>
    <property type="evidence" value="ECO:0007669"/>
    <property type="project" value="UniProtKB-KW"/>
</dbReference>
<dbReference type="Pfam" id="PF21010">
    <property type="entry name" value="HA2_C"/>
    <property type="match status" value="1"/>
</dbReference>
<keyword evidence="9" id="KW-0378">Hydrolase</keyword>
<keyword evidence="10" id="KW-0347">Helicase</keyword>
<evidence type="ECO:0000313" key="20">
    <source>
        <dbReference type="Proteomes" id="UP001231518"/>
    </source>
</evidence>
<keyword evidence="12" id="KW-0744">Spermatogenesis</keyword>
<dbReference type="Pfam" id="PF00271">
    <property type="entry name" value="Helicase_C"/>
    <property type="match status" value="1"/>
</dbReference>
<dbReference type="GO" id="GO:0005737">
    <property type="term" value="C:cytoplasm"/>
    <property type="evidence" value="ECO:0007669"/>
    <property type="project" value="UniProtKB-SubCell"/>
</dbReference>
<dbReference type="CDD" id="cd18791">
    <property type="entry name" value="SF2_C_RHA"/>
    <property type="match status" value="1"/>
</dbReference>
<evidence type="ECO:0000256" key="14">
    <source>
        <dbReference type="ARBA" id="ARBA00023254"/>
    </source>
</evidence>
<dbReference type="EMBL" id="JARGEI010000011">
    <property type="protein sequence ID" value="KAJ8723946.1"/>
    <property type="molecule type" value="Genomic_DNA"/>
</dbReference>
<dbReference type="PANTHER" id="PTHR18934:SF113">
    <property type="entry name" value="ATP-DEPENDENT RNA HELICASE TDRD9"/>
    <property type="match status" value="1"/>
</dbReference>
<dbReference type="GO" id="GO:0007283">
    <property type="term" value="P:spermatogenesis"/>
    <property type="evidence" value="ECO:0007669"/>
    <property type="project" value="UniProtKB-KW"/>
</dbReference>
<evidence type="ECO:0000256" key="15">
    <source>
        <dbReference type="ARBA" id="ARBA00047984"/>
    </source>
</evidence>
<dbReference type="SUPFAM" id="SSF52540">
    <property type="entry name" value="P-loop containing nucleoside triphosphate hydrolases"/>
    <property type="match status" value="1"/>
</dbReference>
<dbReference type="InterPro" id="IPR014001">
    <property type="entry name" value="Helicase_ATP-bd"/>
</dbReference>
<evidence type="ECO:0000256" key="13">
    <source>
        <dbReference type="ARBA" id="ARBA00023158"/>
    </source>
</evidence>